<organism evidence="1 2">
    <name type="scientific">Plesiocystis pacifica SIR-1</name>
    <dbReference type="NCBI Taxonomy" id="391625"/>
    <lineage>
        <taxon>Bacteria</taxon>
        <taxon>Pseudomonadati</taxon>
        <taxon>Myxococcota</taxon>
        <taxon>Polyangia</taxon>
        <taxon>Nannocystales</taxon>
        <taxon>Nannocystaceae</taxon>
        <taxon>Plesiocystis</taxon>
    </lineage>
</organism>
<dbReference type="Proteomes" id="UP000005801">
    <property type="component" value="Unassembled WGS sequence"/>
</dbReference>
<name>A6G621_9BACT</name>
<proteinExistence type="predicted"/>
<comment type="caution">
    <text evidence="1">The sequence shown here is derived from an EMBL/GenBank/DDBJ whole genome shotgun (WGS) entry which is preliminary data.</text>
</comment>
<dbReference type="AlphaFoldDB" id="A6G621"/>
<protein>
    <submittedName>
        <fullName evidence="1">Uncharacterized protein</fullName>
    </submittedName>
</protein>
<accession>A6G621</accession>
<dbReference type="EMBL" id="ABCS01000028">
    <property type="protein sequence ID" value="EDM78623.1"/>
    <property type="molecule type" value="Genomic_DNA"/>
</dbReference>
<keyword evidence="2" id="KW-1185">Reference proteome</keyword>
<reference evidence="1 2" key="1">
    <citation type="submission" date="2007-06" db="EMBL/GenBank/DDBJ databases">
        <authorList>
            <person name="Shimkets L."/>
            <person name="Ferriera S."/>
            <person name="Johnson J."/>
            <person name="Kravitz S."/>
            <person name="Beeson K."/>
            <person name="Sutton G."/>
            <person name="Rogers Y.-H."/>
            <person name="Friedman R."/>
            <person name="Frazier M."/>
            <person name="Venter J.C."/>
        </authorList>
    </citation>
    <scope>NUCLEOTIDE SEQUENCE [LARGE SCALE GENOMIC DNA]</scope>
    <source>
        <strain evidence="1 2">SIR-1</strain>
    </source>
</reference>
<evidence type="ECO:0000313" key="1">
    <source>
        <dbReference type="EMBL" id="EDM78623.1"/>
    </source>
</evidence>
<gene>
    <name evidence="1" type="ORF">PPSIR1_29268</name>
</gene>
<evidence type="ECO:0000313" key="2">
    <source>
        <dbReference type="Proteomes" id="UP000005801"/>
    </source>
</evidence>
<sequence>MAFELARLERPPGLEALLDRQGALDAFDVDLARRQLLPDLVLVADGQQGRGGGGGLVLTVEVQSRTNGHKRWRIPHYQAALADEHARETWVVVVSFSAGVSRHLAAWAETGPPRFEVIVLDASRVPAGYDMAKALARPSAAVLGAALHACRGDLDVARWGLEVVSRLPAERRMRDATTILAAVDKDMRLTLIQEFPFAPDDDRLLEIERRSGTYHFGHEEGRLEERRSMLKTMVHALLEVRGIALSDRERARVDDETRVEALERWAELARTITYAEALFEPSASR</sequence>
<dbReference type="RefSeq" id="WP_006972170.1">
    <property type="nucleotide sequence ID" value="NZ_ABCS01000028.1"/>
</dbReference>